<comment type="similarity">
    <text evidence="2">Belongs to the UPF0702 family.</text>
</comment>
<feature type="transmembrane region" description="Helical" evidence="7">
    <location>
        <begin position="12"/>
        <end position="29"/>
    </location>
</feature>
<feature type="transmembrane region" description="Helical" evidence="7">
    <location>
        <begin position="41"/>
        <end position="61"/>
    </location>
</feature>
<dbReference type="Gene3D" id="3.30.240.20">
    <property type="entry name" value="bsu07140 like domains"/>
    <property type="match status" value="1"/>
</dbReference>
<feature type="transmembrane region" description="Helical" evidence="7">
    <location>
        <begin position="67"/>
        <end position="85"/>
    </location>
</feature>
<dbReference type="PANTHER" id="PTHR34582:SF6">
    <property type="entry name" value="UPF0702 TRANSMEMBRANE PROTEIN YCAP"/>
    <property type="match status" value="1"/>
</dbReference>
<keyword evidence="6 7" id="KW-0472">Membrane</keyword>
<proteinExistence type="inferred from homology"/>
<dbReference type="RefSeq" id="WP_140047541.1">
    <property type="nucleotide sequence ID" value="NZ_VDYR01000001.1"/>
</dbReference>
<reference evidence="9 10" key="1">
    <citation type="submission" date="2020-03" db="EMBL/GenBank/DDBJ databases">
        <title>Genomic Encyclopedia of Type Strains, Phase IV (KMG-IV): sequencing the most valuable type-strain genomes for metagenomic binning, comparative biology and taxonomic classification.</title>
        <authorList>
            <person name="Goeker M."/>
        </authorList>
    </citation>
    <scope>NUCLEOTIDE SEQUENCE [LARGE SCALE GENOMIC DNA]</scope>
    <source>
        <strain evidence="9 10">DSM 22753</strain>
    </source>
</reference>
<dbReference type="PANTHER" id="PTHR34582">
    <property type="entry name" value="UPF0702 TRANSMEMBRANE PROTEIN YCAP"/>
    <property type="match status" value="1"/>
</dbReference>
<dbReference type="EMBL" id="JAASQP010000001">
    <property type="protein sequence ID" value="NIJ25076.1"/>
    <property type="molecule type" value="Genomic_DNA"/>
</dbReference>
<keyword evidence="4 7" id="KW-0812">Transmembrane</keyword>
<evidence type="ECO:0000256" key="6">
    <source>
        <dbReference type="ARBA" id="ARBA00023136"/>
    </source>
</evidence>
<accession>A0ABX0U6N5</accession>
<protein>
    <submittedName>
        <fullName evidence="9">Uncharacterized membrane protein YcaP (DUF421 family)</fullName>
    </submittedName>
</protein>
<evidence type="ECO:0000313" key="10">
    <source>
        <dbReference type="Proteomes" id="UP000788153"/>
    </source>
</evidence>
<dbReference type="InterPro" id="IPR007353">
    <property type="entry name" value="DUF421"/>
</dbReference>
<sequence length="171" mass="18512">MFSSDPLLDTLLRGTLLPLTALVAILLLVRWLGLRTLSKMTAIDFVVTLATGSLLATAAMAERWSSFAQALLALVAINLIQFCYARARRFASVRKLAENEPLLLVRGGKFVDAALGGARITREDIYAKLREADVRDLSVVAAVVLETTGDLSVLTNADCNASDLLHDVRRG</sequence>
<dbReference type="InterPro" id="IPR023090">
    <property type="entry name" value="UPF0702_alpha/beta_dom_sf"/>
</dbReference>
<evidence type="ECO:0000256" key="5">
    <source>
        <dbReference type="ARBA" id="ARBA00022989"/>
    </source>
</evidence>
<organism evidence="9 10">
    <name type="scientific">Sphingomonas japonica</name>
    <dbReference type="NCBI Taxonomy" id="511662"/>
    <lineage>
        <taxon>Bacteria</taxon>
        <taxon>Pseudomonadati</taxon>
        <taxon>Pseudomonadota</taxon>
        <taxon>Alphaproteobacteria</taxon>
        <taxon>Sphingomonadales</taxon>
        <taxon>Sphingomonadaceae</taxon>
        <taxon>Sphingomonas</taxon>
    </lineage>
</organism>
<evidence type="ECO:0000256" key="7">
    <source>
        <dbReference type="SAM" id="Phobius"/>
    </source>
</evidence>
<feature type="domain" description="YetF C-terminal" evidence="8">
    <location>
        <begin position="89"/>
        <end position="158"/>
    </location>
</feature>
<keyword evidence="10" id="KW-1185">Reference proteome</keyword>
<name>A0ABX0U6N5_9SPHN</name>
<evidence type="ECO:0000313" key="9">
    <source>
        <dbReference type="EMBL" id="NIJ25076.1"/>
    </source>
</evidence>
<keyword evidence="3" id="KW-1003">Cell membrane</keyword>
<comment type="caution">
    <text evidence="9">The sequence shown here is derived from an EMBL/GenBank/DDBJ whole genome shotgun (WGS) entry which is preliminary data.</text>
</comment>
<dbReference type="Proteomes" id="UP000788153">
    <property type="component" value="Unassembled WGS sequence"/>
</dbReference>
<evidence type="ECO:0000256" key="1">
    <source>
        <dbReference type="ARBA" id="ARBA00004651"/>
    </source>
</evidence>
<gene>
    <name evidence="9" type="ORF">FHT01_002618</name>
</gene>
<keyword evidence="5 7" id="KW-1133">Transmembrane helix</keyword>
<evidence type="ECO:0000259" key="8">
    <source>
        <dbReference type="Pfam" id="PF04239"/>
    </source>
</evidence>
<comment type="subcellular location">
    <subcellularLocation>
        <location evidence="1">Cell membrane</location>
        <topology evidence="1">Multi-pass membrane protein</topology>
    </subcellularLocation>
</comment>
<evidence type="ECO:0000256" key="2">
    <source>
        <dbReference type="ARBA" id="ARBA00006448"/>
    </source>
</evidence>
<dbReference type="Pfam" id="PF04239">
    <property type="entry name" value="DUF421"/>
    <property type="match status" value="1"/>
</dbReference>
<evidence type="ECO:0000256" key="3">
    <source>
        <dbReference type="ARBA" id="ARBA00022475"/>
    </source>
</evidence>
<evidence type="ECO:0000256" key="4">
    <source>
        <dbReference type="ARBA" id="ARBA00022692"/>
    </source>
</evidence>